<dbReference type="AlphaFoldDB" id="A0A3B4AFC7"/>
<sequence>LLVTPLSSRRQPLHALQRQIDLKADVSTVQVTELSPKTEYSITVYAIYPSLIGDAATSLPQVSNFRVIEEGLFSLRLGWTLPIGKINGFKIFIPRANRPGFTYEQLLPGDTSSHVIDSLEEDKKYIVSIYTVFPEGPSEPVSVVGKTGHIENINLGDNFNFYMIQGLRAGADYTVTINPIFGDIEGPVTTRRAKTESSAVQSLKVSAVTTSSAVVSWNSVPGATGYRLAWGPTPFVGRDRPRQLALNGTTTEYHLKHVAHDTEYVLTLYVLFGSVVGPGISATFRTAPLGYVSNFKVASYTSASIDVEWSPIVGATEYRLTWKTGAGPQSKYLDHGVLFHRIEDLSPLSTYTVTICALYGNAEGPEISLSQLTAVSDSDPIQAPREVKVTDIGVNFFTLSWKKTSGASGYKISWTPFLGEDKTHTVSGSSTSYMIKNLRESSAYKIQLSSVVGNKEGSPVLVTAGTDLPKVNGFEALNTTDRSTVLNWTRVAGVSGYSLSWRHISLDTKTEILGPAVTSFKIGDLLYGRTYIFTIRP</sequence>
<dbReference type="Ensembl" id="ENSPMGT00000016845.1">
    <property type="protein sequence ID" value="ENSPMGP00000015787.1"/>
    <property type="gene ID" value="ENSPMGG00000012930.1"/>
</dbReference>
<dbReference type="Proteomes" id="UP000261520">
    <property type="component" value="Unplaced"/>
</dbReference>
<dbReference type="PANTHER" id="PTHR46708">
    <property type="entry name" value="TENASCIN"/>
    <property type="match status" value="1"/>
</dbReference>
<feature type="domain" description="Fibronectin type-III" evidence="2">
    <location>
        <begin position="383"/>
        <end position="470"/>
    </location>
</feature>
<evidence type="ECO:0000313" key="3">
    <source>
        <dbReference type="Ensembl" id="ENSPMGP00000015787.1"/>
    </source>
</evidence>
<dbReference type="STRING" id="409849.ENSPMGP00000015787"/>
<feature type="domain" description="Fibronectin type-III" evidence="2">
    <location>
        <begin position="291"/>
        <end position="377"/>
    </location>
</feature>
<dbReference type="PANTHER" id="PTHR46708:SF7">
    <property type="entry name" value="FIBRONECTIN TYPE-III DOMAIN-CONTAINING PROTEIN"/>
    <property type="match status" value="1"/>
</dbReference>
<dbReference type="InterPro" id="IPR003961">
    <property type="entry name" value="FN3_dom"/>
</dbReference>
<reference evidence="3" key="1">
    <citation type="submission" date="2025-08" db="UniProtKB">
        <authorList>
            <consortium name="Ensembl"/>
        </authorList>
    </citation>
    <scope>IDENTIFICATION</scope>
</reference>
<proteinExistence type="predicted"/>
<evidence type="ECO:0000313" key="4">
    <source>
        <dbReference type="Proteomes" id="UP000261520"/>
    </source>
</evidence>
<feature type="domain" description="Fibronectin type-III" evidence="2">
    <location>
        <begin position="199"/>
        <end position="289"/>
    </location>
</feature>
<dbReference type="PROSITE" id="PS50853">
    <property type="entry name" value="FN3"/>
    <property type="match status" value="4"/>
</dbReference>
<dbReference type="SUPFAM" id="SSF49265">
    <property type="entry name" value="Fibronectin type III"/>
    <property type="match status" value="4"/>
</dbReference>
<evidence type="ECO:0000259" key="2">
    <source>
        <dbReference type="PROSITE" id="PS50853"/>
    </source>
</evidence>
<organism evidence="3 4">
    <name type="scientific">Periophthalmus magnuspinnatus</name>
    <dbReference type="NCBI Taxonomy" id="409849"/>
    <lineage>
        <taxon>Eukaryota</taxon>
        <taxon>Metazoa</taxon>
        <taxon>Chordata</taxon>
        <taxon>Craniata</taxon>
        <taxon>Vertebrata</taxon>
        <taxon>Euteleostomi</taxon>
        <taxon>Actinopterygii</taxon>
        <taxon>Neopterygii</taxon>
        <taxon>Teleostei</taxon>
        <taxon>Neoteleostei</taxon>
        <taxon>Acanthomorphata</taxon>
        <taxon>Gobiaria</taxon>
        <taxon>Gobiiformes</taxon>
        <taxon>Gobioidei</taxon>
        <taxon>Gobiidae</taxon>
        <taxon>Oxudercinae</taxon>
        <taxon>Periophthalmus</taxon>
    </lineage>
</organism>
<reference evidence="3" key="2">
    <citation type="submission" date="2025-09" db="UniProtKB">
        <authorList>
            <consortium name="Ensembl"/>
        </authorList>
    </citation>
    <scope>IDENTIFICATION</scope>
</reference>
<keyword evidence="4" id="KW-1185">Reference proteome</keyword>
<keyword evidence="1" id="KW-0677">Repeat</keyword>
<name>A0A3B4AFC7_9GOBI</name>
<dbReference type="InterPro" id="IPR050991">
    <property type="entry name" value="ECM_Regulatory_Proteins"/>
</dbReference>
<dbReference type="CDD" id="cd00063">
    <property type="entry name" value="FN3"/>
    <property type="match status" value="5"/>
</dbReference>
<evidence type="ECO:0000256" key="1">
    <source>
        <dbReference type="ARBA" id="ARBA00022737"/>
    </source>
</evidence>
<dbReference type="Gene3D" id="2.60.40.10">
    <property type="entry name" value="Immunoglobulins"/>
    <property type="match status" value="5"/>
</dbReference>
<accession>A0A3B4AFC7</accession>
<dbReference type="InterPro" id="IPR013783">
    <property type="entry name" value="Ig-like_fold"/>
</dbReference>
<protein>
    <recommendedName>
        <fullName evidence="2">Fibronectin type-III domain-containing protein</fullName>
    </recommendedName>
</protein>
<dbReference type="SMART" id="SM00060">
    <property type="entry name" value="FN3"/>
    <property type="match status" value="4"/>
</dbReference>
<feature type="domain" description="Fibronectin type-III" evidence="2">
    <location>
        <begin position="61"/>
        <end position="153"/>
    </location>
</feature>
<dbReference type="Pfam" id="PF00041">
    <property type="entry name" value="fn3"/>
    <property type="match status" value="3"/>
</dbReference>
<dbReference type="InterPro" id="IPR036116">
    <property type="entry name" value="FN3_sf"/>
</dbReference>